<sequence length="170" mass="18196">MVGQLGHPRPVTPLLLAEADAGELLTLQRAAFLSEARAHRNLELPPLLETLEQVRAALADPAYPVWGVRDAGRLVATVRLRVAGDVGEVVRLAVAPDRQGEGLGRALLLAAEAAAPAGVTRFRLCTGELSAGPLHLYAKLGYRETHRSPEADYQLVHLEKPRADGPAAIR</sequence>
<organism evidence="3 4">
    <name type="scientific">Amycolatopsis saalfeldensis</name>
    <dbReference type="NCBI Taxonomy" id="394193"/>
    <lineage>
        <taxon>Bacteria</taxon>
        <taxon>Bacillati</taxon>
        <taxon>Actinomycetota</taxon>
        <taxon>Actinomycetes</taxon>
        <taxon>Pseudonocardiales</taxon>
        <taxon>Pseudonocardiaceae</taxon>
        <taxon>Amycolatopsis</taxon>
    </lineage>
</organism>
<evidence type="ECO:0000313" key="4">
    <source>
        <dbReference type="Proteomes" id="UP000198582"/>
    </source>
</evidence>
<name>A0A1H8WLB0_9PSEU</name>
<keyword evidence="1" id="KW-0808">Transferase</keyword>
<dbReference type="PANTHER" id="PTHR13947:SF37">
    <property type="entry name" value="LD18367P"/>
    <property type="match status" value="1"/>
</dbReference>
<dbReference type="GO" id="GO:0008080">
    <property type="term" value="F:N-acetyltransferase activity"/>
    <property type="evidence" value="ECO:0007669"/>
    <property type="project" value="InterPro"/>
</dbReference>
<dbReference type="PANTHER" id="PTHR13947">
    <property type="entry name" value="GNAT FAMILY N-ACETYLTRANSFERASE"/>
    <property type="match status" value="1"/>
</dbReference>
<dbReference type="Proteomes" id="UP000198582">
    <property type="component" value="Unassembled WGS sequence"/>
</dbReference>
<evidence type="ECO:0000256" key="1">
    <source>
        <dbReference type="ARBA" id="ARBA00022679"/>
    </source>
</evidence>
<dbReference type="Pfam" id="PF00583">
    <property type="entry name" value="Acetyltransf_1"/>
    <property type="match status" value="1"/>
</dbReference>
<dbReference type="Gene3D" id="3.40.630.30">
    <property type="match status" value="1"/>
</dbReference>
<dbReference type="InterPro" id="IPR000182">
    <property type="entry name" value="GNAT_dom"/>
</dbReference>
<keyword evidence="4" id="KW-1185">Reference proteome</keyword>
<dbReference type="SUPFAM" id="SSF55729">
    <property type="entry name" value="Acyl-CoA N-acyltransferases (Nat)"/>
    <property type="match status" value="1"/>
</dbReference>
<protein>
    <submittedName>
        <fullName evidence="3">Ribosomal protein S18 acetylase RimI</fullName>
    </submittedName>
</protein>
<dbReference type="STRING" id="394193.SAMN04489732_105306"/>
<feature type="domain" description="N-acetyltransferase" evidence="2">
    <location>
        <begin position="11"/>
        <end position="163"/>
    </location>
</feature>
<evidence type="ECO:0000259" key="2">
    <source>
        <dbReference type="PROSITE" id="PS51186"/>
    </source>
</evidence>
<evidence type="ECO:0000313" key="3">
    <source>
        <dbReference type="EMBL" id="SEP28441.1"/>
    </source>
</evidence>
<dbReference type="AlphaFoldDB" id="A0A1H8WLB0"/>
<dbReference type="OrthoDB" id="4322031at2"/>
<dbReference type="InterPro" id="IPR016181">
    <property type="entry name" value="Acyl_CoA_acyltransferase"/>
</dbReference>
<dbReference type="EMBL" id="FOEF01000005">
    <property type="protein sequence ID" value="SEP28441.1"/>
    <property type="molecule type" value="Genomic_DNA"/>
</dbReference>
<keyword evidence="3" id="KW-0689">Ribosomal protein</keyword>
<reference evidence="3 4" key="1">
    <citation type="submission" date="2016-10" db="EMBL/GenBank/DDBJ databases">
        <authorList>
            <person name="de Groot N.N."/>
        </authorList>
    </citation>
    <scope>NUCLEOTIDE SEQUENCE [LARGE SCALE GENOMIC DNA]</scope>
    <source>
        <strain evidence="3 4">DSM 44993</strain>
    </source>
</reference>
<gene>
    <name evidence="3" type="ORF">SAMN04489732_105306</name>
</gene>
<proteinExistence type="predicted"/>
<dbReference type="GO" id="GO:0005840">
    <property type="term" value="C:ribosome"/>
    <property type="evidence" value="ECO:0007669"/>
    <property type="project" value="UniProtKB-KW"/>
</dbReference>
<keyword evidence="3" id="KW-0687">Ribonucleoprotein</keyword>
<dbReference type="RefSeq" id="WP_091617375.1">
    <property type="nucleotide sequence ID" value="NZ_FOEF01000005.1"/>
</dbReference>
<accession>A0A1H8WLB0</accession>
<dbReference type="InterPro" id="IPR050769">
    <property type="entry name" value="NAT_camello-type"/>
</dbReference>
<dbReference type="PROSITE" id="PS51186">
    <property type="entry name" value="GNAT"/>
    <property type="match status" value="1"/>
</dbReference>